<dbReference type="AlphaFoldDB" id="A0A128EJW6"/>
<keyword evidence="3" id="KW-1185">Reference proteome</keyword>
<organism evidence="2 3">
    <name type="scientific">Campylobacter geochelonis</name>
    <dbReference type="NCBI Taxonomy" id="1780362"/>
    <lineage>
        <taxon>Bacteria</taxon>
        <taxon>Pseudomonadati</taxon>
        <taxon>Campylobacterota</taxon>
        <taxon>Epsilonproteobacteria</taxon>
        <taxon>Campylobacterales</taxon>
        <taxon>Campylobacteraceae</taxon>
        <taxon>Campylobacter</taxon>
    </lineage>
</organism>
<evidence type="ECO:0000256" key="1">
    <source>
        <dbReference type="SAM" id="Phobius"/>
    </source>
</evidence>
<name>A0A128EJW6_9BACT</name>
<protein>
    <submittedName>
        <fullName evidence="2">Uncharacterized protein</fullName>
    </submittedName>
</protein>
<proteinExistence type="predicted"/>
<dbReference type="RefSeq" id="WP_075540564.1">
    <property type="nucleotide sequence ID" value="NZ_CP053844.1"/>
</dbReference>
<gene>
    <name evidence="2" type="ORF">ERS672216_01819</name>
</gene>
<sequence>MKKILLFISLGFLIFISIWALFGKSSSEFLRDVKIILFFVILLAYIISLVAIAIGEKDVVKQPFLYALGVAVLAGISSGLLVSKSWFLVLLVAGVYVAVVLYLQLNSKTFSNKTYEDNV</sequence>
<evidence type="ECO:0000313" key="3">
    <source>
        <dbReference type="Proteomes" id="UP000069632"/>
    </source>
</evidence>
<accession>A0A128EJW6</accession>
<keyword evidence="1" id="KW-0812">Transmembrane</keyword>
<feature type="transmembrane region" description="Helical" evidence="1">
    <location>
        <begin position="33"/>
        <end position="52"/>
    </location>
</feature>
<feature type="transmembrane region" description="Helical" evidence="1">
    <location>
        <begin position="64"/>
        <end position="81"/>
    </location>
</feature>
<dbReference type="EMBL" id="FIZP01000016">
    <property type="protein sequence ID" value="CZE49235.1"/>
    <property type="molecule type" value="Genomic_DNA"/>
</dbReference>
<dbReference type="OrthoDB" id="9975029at2"/>
<keyword evidence="1" id="KW-0472">Membrane</keyword>
<reference evidence="2 3" key="1">
    <citation type="submission" date="2016-02" db="EMBL/GenBank/DDBJ databases">
        <authorList>
            <consortium name="Pathogen Informatics"/>
        </authorList>
    </citation>
    <scope>NUCLEOTIDE SEQUENCE [LARGE SCALE GENOMIC DNA]</scope>
    <source>
        <strain evidence="2 3">RC20</strain>
    </source>
</reference>
<dbReference type="Proteomes" id="UP000069632">
    <property type="component" value="Unassembled WGS sequence"/>
</dbReference>
<feature type="transmembrane region" description="Helical" evidence="1">
    <location>
        <begin position="87"/>
        <end position="105"/>
    </location>
</feature>
<evidence type="ECO:0000313" key="2">
    <source>
        <dbReference type="EMBL" id="CZE49235.1"/>
    </source>
</evidence>
<keyword evidence="1" id="KW-1133">Transmembrane helix</keyword>